<proteinExistence type="predicted"/>
<evidence type="ECO:0008006" key="5">
    <source>
        <dbReference type="Google" id="ProtNLM"/>
    </source>
</evidence>
<dbReference type="Proteomes" id="UP001267426">
    <property type="component" value="Unassembled WGS sequence"/>
</dbReference>
<keyword evidence="4" id="KW-1185">Reference proteome</keyword>
<feature type="region of interest" description="Disordered" evidence="2">
    <location>
        <begin position="169"/>
        <end position="208"/>
    </location>
</feature>
<name>A0ABU3BSV6_9BACT</name>
<evidence type="ECO:0000313" key="3">
    <source>
        <dbReference type="EMBL" id="MDT0632365.1"/>
    </source>
</evidence>
<organism evidence="3 4">
    <name type="scientific">Rubrivirga litoralis</name>
    <dbReference type="NCBI Taxonomy" id="3075598"/>
    <lineage>
        <taxon>Bacteria</taxon>
        <taxon>Pseudomonadati</taxon>
        <taxon>Rhodothermota</taxon>
        <taxon>Rhodothermia</taxon>
        <taxon>Rhodothermales</taxon>
        <taxon>Rubricoccaceae</taxon>
        <taxon>Rubrivirga</taxon>
    </lineage>
</organism>
<evidence type="ECO:0000256" key="1">
    <source>
        <dbReference type="SAM" id="Coils"/>
    </source>
</evidence>
<feature type="compositionally biased region" description="Pro residues" evidence="2">
    <location>
        <begin position="189"/>
        <end position="199"/>
    </location>
</feature>
<evidence type="ECO:0000256" key="2">
    <source>
        <dbReference type="SAM" id="MobiDB-lite"/>
    </source>
</evidence>
<accession>A0ABU3BSV6</accession>
<sequence>MKIAVILAITLAAFGAGLYGVKMVLPDVAEGGAELAAGDSAAVAATPEARARLAADSAATASQVTLDELGELRQQLASTQERIPTLLQRIDQLEQELTVRQDRQERAKELASSVSRLEDDELRDVLVQLDGRVLVDLYTQASSRNRTKMLAALPAGASAALVELVAYGSSRPRSAAPARSASSRSTSPRPAPAPRPTTPPADSSRASA</sequence>
<dbReference type="RefSeq" id="WP_311664189.1">
    <property type="nucleotide sequence ID" value="NZ_JAVRHT010000026.1"/>
</dbReference>
<feature type="coiled-coil region" evidence="1">
    <location>
        <begin position="69"/>
        <end position="120"/>
    </location>
</feature>
<feature type="compositionally biased region" description="Low complexity" evidence="2">
    <location>
        <begin position="169"/>
        <end position="188"/>
    </location>
</feature>
<evidence type="ECO:0000313" key="4">
    <source>
        <dbReference type="Proteomes" id="UP001267426"/>
    </source>
</evidence>
<keyword evidence="1" id="KW-0175">Coiled coil</keyword>
<gene>
    <name evidence="3" type="ORF">RM540_11455</name>
</gene>
<dbReference type="EMBL" id="JAVRHT010000026">
    <property type="protein sequence ID" value="MDT0632365.1"/>
    <property type="molecule type" value="Genomic_DNA"/>
</dbReference>
<reference evidence="3 4" key="1">
    <citation type="submission" date="2023-09" db="EMBL/GenBank/DDBJ databases">
        <authorList>
            <person name="Rey-Velasco X."/>
        </authorList>
    </citation>
    <scope>NUCLEOTIDE SEQUENCE [LARGE SCALE GENOMIC DNA]</scope>
    <source>
        <strain evidence="3 4">F394</strain>
    </source>
</reference>
<comment type="caution">
    <text evidence="3">The sequence shown here is derived from an EMBL/GenBank/DDBJ whole genome shotgun (WGS) entry which is preliminary data.</text>
</comment>
<protein>
    <recommendedName>
        <fullName evidence="5">Flagellar motility protein MotE, a chaperone for MotC folding</fullName>
    </recommendedName>
</protein>